<dbReference type="SMART" id="SM00450">
    <property type="entry name" value="RHOD"/>
    <property type="match status" value="1"/>
</dbReference>
<dbReference type="InterPro" id="IPR001845">
    <property type="entry name" value="HTH_ArsR_DNA-bd_dom"/>
</dbReference>
<dbReference type="SMART" id="SM00418">
    <property type="entry name" value="HTH_ARSR"/>
    <property type="match status" value="1"/>
</dbReference>
<evidence type="ECO:0000256" key="1">
    <source>
        <dbReference type="ARBA" id="ARBA00023015"/>
    </source>
</evidence>
<gene>
    <name evidence="6" type="ORF">LrDSM24759_00250</name>
</gene>
<dbReference type="Proteomes" id="UP000257317">
    <property type="component" value="Unassembled WGS sequence"/>
</dbReference>
<proteinExistence type="predicted"/>
<evidence type="ECO:0000259" key="4">
    <source>
        <dbReference type="PROSITE" id="PS50206"/>
    </source>
</evidence>
<dbReference type="NCBIfam" id="NF033788">
    <property type="entry name" value="HTH_metalloreg"/>
    <property type="match status" value="1"/>
</dbReference>
<name>A0A2Z6T6R1_9LACO</name>
<evidence type="ECO:0000256" key="2">
    <source>
        <dbReference type="ARBA" id="ARBA00023125"/>
    </source>
</evidence>
<reference evidence="7" key="1">
    <citation type="submission" date="2018-03" db="EMBL/GenBank/DDBJ databases">
        <title>New taxa in the Lactobacillus gasseri group.</title>
        <authorList>
            <person name="Tanizawa Y."/>
            <person name="Tohno M."/>
            <person name="Endo A."/>
            <person name="Arita M."/>
        </authorList>
    </citation>
    <scope>NUCLEOTIDE SEQUENCE [LARGE SCALE GENOMIC DNA]</scope>
    <source>
        <strain evidence="7">DSM 24759</strain>
    </source>
</reference>
<evidence type="ECO:0000259" key="5">
    <source>
        <dbReference type="PROSITE" id="PS50987"/>
    </source>
</evidence>
<feature type="domain" description="Rhodanese" evidence="4">
    <location>
        <begin position="132"/>
        <end position="217"/>
    </location>
</feature>
<keyword evidence="3" id="KW-0804">Transcription</keyword>
<organism evidence="6 7">
    <name type="scientific">Lactobacillus rodentium</name>
    <dbReference type="NCBI Taxonomy" id="947835"/>
    <lineage>
        <taxon>Bacteria</taxon>
        <taxon>Bacillati</taxon>
        <taxon>Bacillota</taxon>
        <taxon>Bacilli</taxon>
        <taxon>Lactobacillales</taxon>
        <taxon>Lactobacillaceae</taxon>
        <taxon>Lactobacillus</taxon>
    </lineage>
</organism>
<dbReference type="InterPro" id="IPR001763">
    <property type="entry name" value="Rhodanese-like_dom"/>
</dbReference>
<keyword evidence="7" id="KW-1185">Reference proteome</keyword>
<dbReference type="GO" id="GO:0003677">
    <property type="term" value="F:DNA binding"/>
    <property type="evidence" value="ECO:0007669"/>
    <property type="project" value="UniProtKB-KW"/>
</dbReference>
<dbReference type="SUPFAM" id="SSF52821">
    <property type="entry name" value="Rhodanese/Cell cycle control phosphatase"/>
    <property type="match status" value="1"/>
</dbReference>
<dbReference type="Gene3D" id="1.10.10.10">
    <property type="entry name" value="Winged helix-like DNA-binding domain superfamily/Winged helix DNA-binding domain"/>
    <property type="match status" value="1"/>
</dbReference>
<dbReference type="InterPro" id="IPR036388">
    <property type="entry name" value="WH-like_DNA-bd_sf"/>
</dbReference>
<dbReference type="GO" id="GO:0003700">
    <property type="term" value="F:DNA-binding transcription factor activity"/>
    <property type="evidence" value="ECO:0007669"/>
    <property type="project" value="InterPro"/>
</dbReference>
<dbReference type="OrthoDB" id="9800872at2"/>
<keyword evidence="2" id="KW-0238">DNA-binding</keyword>
<dbReference type="InterPro" id="IPR051011">
    <property type="entry name" value="Metal_resp_trans_reg"/>
</dbReference>
<dbReference type="PROSITE" id="PS50987">
    <property type="entry name" value="HTH_ARSR_2"/>
    <property type="match status" value="1"/>
</dbReference>
<accession>A0A2Z6T6R1</accession>
<feature type="domain" description="HTH arsR-type" evidence="5">
    <location>
        <begin position="8"/>
        <end position="102"/>
    </location>
</feature>
<dbReference type="PANTHER" id="PTHR43132">
    <property type="entry name" value="ARSENICAL RESISTANCE OPERON REPRESSOR ARSR-RELATED"/>
    <property type="match status" value="1"/>
</dbReference>
<evidence type="ECO:0000313" key="7">
    <source>
        <dbReference type="Proteomes" id="UP000257317"/>
    </source>
</evidence>
<dbReference type="Pfam" id="PF00581">
    <property type="entry name" value="Rhodanese"/>
    <property type="match status" value="1"/>
</dbReference>
<dbReference type="InterPro" id="IPR036873">
    <property type="entry name" value="Rhodanese-like_dom_sf"/>
</dbReference>
<dbReference type="PROSITE" id="PS50206">
    <property type="entry name" value="RHODANESE_3"/>
    <property type="match status" value="1"/>
</dbReference>
<dbReference type="InterPro" id="IPR011991">
    <property type="entry name" value="ArsR-like_HTH"/>
</dbReference>
<keyword evidence="1" id="KW-0805">Transcription regulation</keyword>
<sequence>MEKLADKYQTAAFEQVVKIGKTFSNLTRIKILFMLDQGPKSVEELASQINMSVANTSKNLQILKQVNLVKEEKQKNFVIYHLTSKKVNELLSLLIDLSEESLPSFTELEDNLVAKTADLPHVDSKTLYDKLSSNEAYVLDLRPKDEFDNDHLPQAHNIDYHYIDEHLNELPSDQDIIVYCRGRLCGIANVIGQRLQELGHRVYTYNHTVSEWKKDIQ</sequence>
<dbReference type="RefSeq" id="WP_117117319.1">
    <property type="nucleotide sequence ID" value="NZ_BFBY01000001.1"/>
</dbReference>
<dbReference type="CDD" id="cd00158">
    <property type="entry name" value="RHOD"/>
    <property type="match status" value="1"/>
</dbReference>
<dbReference type="InterPro" id="IPR036390">
    <property type="entry name" value="WH_DNA-bd_sf"/>
</dbReference>
<dbReference type="PANTHER" id="PTHR43132:SF6">
    <property type="entry name" value="HTH-TYPE TRANSCRIPTIONAL REPRESSOR CZRA"/>
    <property type="match status" value="1"/>
</dbReference>
<dbReference type="AlphaFoldDB" id="A0A2Z6T6R1"/>
<comment type="caution">
    <text evidence="6">The sequence shown here is derived from an EMBL/GenBank/DDBJ whole genome shotgun (WGS) entry which is preliminary data.</text>
</comment>
<protein>
    <submittedName>
        <fullName evidence="6">Putative transcriptional regulator</fullName>
    </submittedName>
</protein>
<dbReference type="Gene3D" id="3.40.250.10">
    <property type="entry name" value="Rhodanese-like domain"/>
    <property type="match status" value="1"/>
</dbReference>
<dbReference type="EMBL" id="BFBY01000001">
    <property type="protein sequence ID" value="GBG04111.1"/>
    <property type="molecule type" value="Genomic_DNA"/>
</dbReference>
<dbReference type="CDD" id="cd00090">
    <property type="entry name" value="HTH_ARSR"/>
    <property type="match status" value="1"/>
</dbReference>
<evidence type="ECO:0000313" key="6">
    <source>
        <dbReference type="EMBL" id="GBG04111.1"/>
    </source>
</evidence>
<evidence type="ECO:0000256" key="3">
    <source>
        <dbReference type="ARBA" id="ARBA00023163"/>
    </source>
</evidence>
<dbReference type="SUPFAM" id="SSF46785">
    <property type="entry name" value="Winged helix' DNA-binding domain"/>
    <property type="match status" value="1"/>
</dbReference>
<dbReference type="Pfam" id="PF01022">
    <property type="entry name" value="HTH_5"/>
    <property type="match status" value="1"/>
</dbReference>